<evidence type="ECO:0000313" key="2">
    <source>
        <dbReference type="EMBL" id="SFE73335.1"/>
    </source>
</evidence>
<dbReference type="EMBL" id="FOND01000005">
    <property type="protein sequence ID" value="SFE73335.1"/>
    <property type="molecule type" value="Genomic_DNA"/>
</dbReference>
<feature type="region of interest" description="Disordered" evidence="1">
    <location>
        <begin position="107"/>
        <end position="145"/>
    </location>
</feature>
<dbReference type="RefSeq" id="WP_092196388.1">
    <property type="nucleotide sequence ID" value="NZ_FOND01000005.1"/>
</dbReference>
<evidence type="ECO:0000256" key="1">
    <source>
        <dbReference type="SAM" id="MobiDB-lite"/>
    </source>
</evidence>
<accession>A0A1I2CYP1</accession>
<dbReference type="Proteomes" id="UP000198589">
    <property type="component" value="Unassembled WGS sequence"/>
</dbReference>
<dbReference type="AlphaFoldDB" id="A0A1I2CYP1"/>
<name>A0A1I2CYP1_9ACTN</name>
<gene>
    <name evidence="2" type="ORF">SAMN05216574_105224</name>
</gene>
<proteinExistence type="predicted"/>
<reference evidence="3" key="1">
    <citation type="submission" date="2016-10" db="EMBL/GenBank/DDBJ databases">
        <authorList>
            <person name="Varghese N."/>
            <person name="Submissions S."/>
        </authorList>
    </citation>
    <scope>NUCLEOTIDE SEQUENCE [LARGE SCALE GENOMIC DNA]</scope>
    <source>
        <strain evidence="3">DSM 46838</strain>
    </source>
</reference>
<protein>
    <submittedName>
        <fullName evidence="2">Uncharacterized protein</fullName>
    </submittedName>
</protein>
<dbReference type="OrthoDB" id="4280462at2"/>
<organism evidence="2 3">
    <name type="scientific">Blastococcus tunisiensis</name>
    <dbReference type="NCBI Taxonomy" id="1798228"/>
    <lineage>
        <taxon>Bacteria</taxon>
        <taxon>Bacillati</taxon>
        <taxon>Actinomycetota</taxon>
        <taxon>Actinomycetes</taxon>
        <taxon>Geodermatophilales</taxon>
        <taxon>Geodermatophilaceae</taxon>
        <taxon>Blastococcus</taxon>
    </lineage>
</organism>
<keyword evidence="3" id="KW-1185">Reference proteome</keyword>
<sequence length="145" mass="15465">MRADSPSVRRPLTTTERALLDALLDHDFDGAAELRAQVRRATASTGCECGCVTIDLHVPDDVPVSSASGAAPVEGTVVDAGGAPIGGVWLFVEHGRLAGLEVHSLDEAPSAVPPPERVSWDTDPGDRTSWWRRRLRRPTVPAGRP</sequence>
<evidence type="ECO:0000313" key="3">
    <source>
        <dbReference type="Proteomes" id="UP000198589"/>
    </source>
</evidence>